<accession>A0A397S3T6</accession>
<organism evidence="1 2">
    <name type="scientific">Glomus cerebriforme</name>
    <dbReference type="NCBI Taxonomy" id="658196"/>
    <lineage>
        <taxon>Eukaryota</taxon>
        <taxon>Fungi</taxon>
        <taxon>Fungi incertae sedis</taxon>
        <taxon>Mucoromycota</taxon>
        <taxon>Glomeromycotina</taxon>
        <taxon>Glomeromycetes</taxon>
        <taxon>Glomerales</taxon>
        <taxon>Glomeraceae</taxon>
        <taxon>Glomus</taxon>
    </lineage>
</organism>
<dbReference type="EMBL" id="QKYT01001035">
    <property type="protein sequence ID" value="RIA80152.1"/>
    <property type="molecule type" value="Genomic_DNA"/>
</dbReference>
<dbReference type="AlphaFoldDB" id="A0A397S3T6"/>
<dbReference type="Proteomes" id="UP000265703">
    <property type="component" value="Unassembled WGS sequence"/>
</dbReference>
<name>A0A397S3T6_9GLOM</name>
<gene>
    <name evidence="1" type="ORF">C1645_839217</name>
</gene>
<evidence type="ECO:0000313" key="2">
    <source>
        <dbReference type="Proteomes" id="UP000265703"/>
    </source>
</evidence>
<proteinExistence type="predicted"/>
<dbReference type="STRING" id="658196.A0A397S3T6"/>
<protein>
    <submittedName>
        <fullName evidence="1">Uncharacterized protein</fullName>
    </submittedName>
</protein>
<reference evidence="1 2" key="1">
    <citation type="submission" date="2018-06" db="EMBL/GenBank/DDBJ databases">
        <title>Comparative genomics reveals the genomic features of Rhizophagus irregularis, R. cerebriforme, R. diaphanum and Gigaspora rosea, and their symbiotic lifestyle signature.</title>
        <authorList>
            <person name="Morin E."/>
            <person name="San Clemente H."/>
            <person name="Chen E.C.H."/>
            <person name="De La Providencia I."/>
            <person name="Hainaut M."/>
            <person name="Kuo A."/>
            <person name="Kohler A."/>
            <person name="Murat C."/>
            <person name="Tang N."/>
            <person name="Roy S."/>
            <person name="Loubradou J."/>
            <person name="Henrissat B."/>
            <person name="Grigoriev I.V."/>
            <person name="Corradi N."/>
            <person name="Roux C."/>
            <person name="Martin F.M."/>
        </authorList>
    </citation>
    <scope>NUCLEOTIDE SEQUENCE [LARGE SCALE GENOMIC DNA]</scope>
    <source>
        <strain evidence="1 2">DAOM 227022</strain>
    </source>
</reference>
<keyword evidence="2" id="KW-1185">Reference proteome</keyword>
<evidence type="ECO:0000313" key="1">
    <source>
        <dbReference type="EMBL" id="RIA80152.1"/>
    </source>
</evidence>
<comment type="caution">
    <text evidence="1">The sequence shown here is derived from an EMBL/GenBank/DDBJ whole genome shotgun (WGS) entry which is preliminary data.</text>
</comment>
<dbReference type="OrthoDB" id="2388156at2759"/>
<sequence>MLILELIANLELAHDMIEPFEEPTNESKPRKIESTNDLELAIYHCKGRELNDMMIVAYLLEYYTRHAIEYAGWMTTVSRALPFLYKYHYVDYAKKLFRKECFADQDHFSAQHPYDIIPNGFRSEYFHEKVFIAFRPNKLVKFFDKDYEKSPIALCMVPLPGFTIHKIKKKIKKENNDKTAEFDINKLSPFARVIRYEDNDDMYDNPATEAVIDFHWFALLQNPNIINKKNSTFSGNATNNNEMLDIEIKSNINYKDNNDNPFSGFLTSVEAAYFWTSDLEEKSTYNRYNFVPFDYDKFSIWKYGDSNNEINGVNSKN</sequence>